<evidence type="ECO:0000256" key="3">
    <source>
        <dbReference type="ARBA" id="ARBA00022643"/>
    </source>
</evidence>
<keyword evidence="2" id="KW-0285">Flavoprotein</keyword>
<dbReference type="GO" id="GO:0106141">
    <property type="term" value="F:flavin prenyltransferase activity"/>
    <property type="evidence" value="ECO:0007669"/>
    <property type="project" value="UniProtKB-EC"/>
</dbReference>
<sequence>MKRIIVGITGASAVIYGVRLLETLTRCDDYEIHLTISDSGARALWEELQLRVDLDNFRLESLIGYSSDQVIYHHQSDIGASIASGSFRTVGMIVAPCSMGTIGSIAAGISRNLIQRAADVCIKERRKLVLVPRETPLSPIHLENMLKLSQMGVVVLPAMPGFYHFPKTVDDMINFVITKTLDQFDIDTDLIQRWKEDL</sequence>
<dbReference type="PANTHER" id="PTHR43374">
    <property type="entry name" value="FLAVIN PRENYLTRANSFERASE"/>
    <property type="match status" value="1"/>
</dbReference>
<gene>
    <name evidence="8" type="ORF">GBAR_LOCUS14986</name>
</gene>
<dbReference type="AlphaFoldDB" id="A0AA35WR35"/>
<organism evidence="8 9">
    <name type="scientific">Geodia barretti</name>
    <name type="common">Barrett's horny sponge</name>
    <dbReference type="NCBI Taxonomy" id="519541"/>
    <lineage>
        <taxon>Eukaryota</taxon>
        <taxon>Metazoa</taxon>
        <taxon>Porifera</taxon>
        <taxon>Demospongiae</taxon>
        <taxon>Heteroscleromorpha</taxon>
        <taxon>Tetractinellida</taxon>
        <taxon>Astrophorina</taxon>
        <taxon>Geodiidae</taxon>
        <taxon>Geodia</taxon>
    </lineage>
</organism>
<name>A0AA35WR35_GEOBA</name>
<keyword evidence="3" id="KW-0288">FMN</keyword>
<keyword evidence="1" id="KW-0637">Prenyltransferase</keyword>
<dbReference type="InterPro" id="IPR003382">
    <property type="entry name" value="Flavoprotein"/>
</dbReference>
<keyword evidence="4" id="KW-0808">Transferase</keyword>
<dbReference type="NCBIfam" id="TIGR00421">
    <property type="entry name" value="ubiX_pad"/>
    <property type="match status" value="1"/>
</dbReference>
<evidence type="ECO:0000256" key="5">
    <source>
        <dbReference type="ARBA" id="ARBA00060793"/>
    </source>
</evidence>
<accession>A0AA35WR35</accession>
<dbReference type="Pfam" id="PF02441">
    <property type="entry name" value="Flavoprotein"/>
    <property type="match status" value="1"/>
</dbReference>
<dbReference type="HAMAP" id="MF_01984">
    <property type="entry name" value="ubiX_pad"/>
    <property type="match status" value="1"/>
</dbReference>
<evidence type="ECO:0000259" key="7">
    <source>
        <dbReference type="Pfam" id="PF02441"/>
    </source>
</evidence>
<dbReference type="Gene3D" id="3.40.50.1950">
    <property type="entry name" value="Flavin prenyltransferase-like"/>
    <property type="match status" value="1"/>
</dbReference>
<evidence type="ECO:0000313" key="8">
    <source>
        <dbReference type="EMBL" id="CAI8026006.1"/>
    </source>
</evidence>
<evidence type="ECO:0000256" key="4">
    <source>
        <dbReference type="ARBA" id="ARBA00022679"/>
    </source>
</evidence>
<evidence type="ECO:0000256" key="6">
    <source>
        <dbReference type="ARBA" id="ARBA00066834"/>
    </source>
</evidence>
<feature type="domain" description="Flavoprotein" evidence="7">
    <location>
        <begin position="2"/>
        <end position="183"/>
    </location>
</feature>
<dbReference type="InterPro" id="IPR004507">
    <property type="entry name" value="UbiX-like"/>
</dbReference>
<dbReference type="FunFam" id="3.40.50.1950:FF:000001">
    <property type="entry name" value="Flavin prenyltransferase UbiX"/>
    <property type="match status" value="1"/>
</dbReference>
<dbReference type="EC" id="2.5.1.129" evidence="6"/>
<proteinExistence type="inferred from homology"/>
<comment type="caution">
    <text evidence="8">The sequence shown here is derived from an EMBL/GenBank/DDBJ whole genome shotgun (WGS) entry which is preliminary data.</text>
</comment>
<dbReference type="NCBIfam" id="NF004685">
    <property type="entry name" value="PRK06029.1"/>
    <property type="match status" value="1"/>
</dbReference>
<evidence type="ECO:0000256" key="1">
    <source>
        <dbReference type="ARBA" id="ARBA00022602"/>
    </source>
</evidence>
<reference evidence="8" key="1">
    <citation type="submission" date="2023-03" db="EMBL/GenBank/DDBJ databases">
        <authorList>
            <person name="Steffen K."/>
            <person name="Cardenas P."/>
        </authorList>
    </citation>
    <scope>NUCLEOTIDE SEQUENCE</scope>
</reference>
<evidence type="ECO:0000256" key="2">
    <source>
        <dbReference type="ARBA" id="ARBA00022630"/>
    </source>
</evidence>
<dbReference type="InterPro" id="IPR036551">
    <property type="entry name" value="Flavin_trans-like"/>
</dbReference>
<dbReference type="PANTHER" id="PTHR43374:SF1">
    <property type="entry name" value="FLAVIN PRENYLTRANSFERASE PAD1, MITOCHONDRIAL"/>
    <property type="match status" value="1"/>
</dbReference>
<dbReference type="GO" id="GO:0016831">
    <property type="term" value="F:carboxy-lyase activity"/>
    <property type="evidence" value="ECO:0007669"/>
    <property type="project" value="TreeGrafter"/>
</dbReference>
<dbReference type="Proteomes" id="UP001174909">
    <property type="component" value="Unassembled WGS sequence"/>
</dbReference>
<evidence type="ECO:0000313" key="9">
    <source>
        <dbReference type="Proteomes" id="UP001174909"/>
    </source>
</evidence>
<dbReference type="SUPFAM" id="SSF52507">
    <property type="entry name" value="Homo-oligomeric flavin-containing Cys decarboxylases, HFCD"/>
    <property type="match status" value="1"/>
</dbReference>
<dbReference type="EMBL" id="CASHTH010002193">
    <property type="protein sequence ID" value="CAI8026006.1"/>
    <property type="molecule type" value="Genomic_DNA"/>
</dbReference>
<comment type="similarity">
    <text evidence="5">Belongs to the UbiX/PAD1 family.</text>
</comment>
<protein>
    <recommendedName>
        <fullName evidence="6">flavin prenyltransferase</fullName>
        <ecNumber evidence="6">2.5.1.129</ecNumber>
    </recommendedName>
</protein>
<keyword evidence="9" id="KW-1185">Reference proteome</keyword>